<accession>A0ACC2KA41</accession>
<dbReference type="EMBL" id="CM056812">
    <property type="protein sequence ID" value="KAJ8617967.1"/>
    <property type="molecule type" value="Genomic_DNA"/>
</dbReference>
<evidence type="ECO:0000313" key="1">
    <source>
        <dbReference type="EMBL" id="KAJ8617967.1"/>
    </source>
</evidence>
<dbReference type="Proteomes" id="UP001234297">
    <property type="component" value="Chromosome 4"/>
</dbReference>
<keyword evidence="2" id="KW-1185">Reference proteome</keyword>
<protein>
    <submittedName>
        <fullName evidence="1">Uncharacterized protein</fullName>
    </submittedName>
</protein>
<organism evidence="1 2">
    <name type="scientific">Persea americana</name>
    <name type="common">Avocado</name>
    <dbReference type="NCBI Taxonomy" id="3435"/>
    <lineage>
        <taxon>Eukaryota</taxon>
        <taxon>Viridiplantae</taxon>
        <taxon>Streptophyta</taxon>
        <taxon>Embryophyta</taxon>
        <taxon>Tracheophyta</taxon>
        <taxon>Spermatophyta</taxon>
        <taxon>Magnoliopsida</taxon>
        <taxon>Magnoliidae</taxon>
        <taxon>Laurales</taxon>
        <taxon>Lauraceae</taxon>
        <taxon>Persea</taxon>
    </lineage>
</organism>
<name>A0ACC2KA41_PERAE</name>
<sequence length="128" mass="14902">MRHLLLLSLFLSVIILGLSQLHRIRLLRLVSFDQSYGSALFWFLFLWINDMASYSVPCLISWHLLHPSCDLRFCSSSNSNRMTCLHGLDSETFTDSHMWIFTRTAALCTVSAELEYIDQTEEEEDDYT</sequence>
<proteinExistence type="predicted"/>
<gene>
    <name evidence="1" type="ORF">MRB53_014153</name>
</gene>
<evidence type="ECO:0000313" key="2">
    <source>
        <dbReference type="Proteomes" id="UP001234297"/>
    </source>
</evidence>
<reference evidence="1 2" key="1">
    <citation type="journal article" date="2022" name="Hortic Res">
        <title>A haplotype resolved chromosomal level avocado genome allows analysis of novel avocado genes.</title>
        <authorList>
            <person name="Nath O."/>
            <person name="Fletcher S.J."/>
            <person name="Hayward A."/>
            <person name="Shaw L.M."/>
            <person name="Masouleh A.K."/>
            <person name="Furtado A."/>
            <person name="Henry R.J."/>
            <person name="Mitter N."/>
        </authorList>
    </citation>
    <scope>NUCLEOTIDE SEQUENCE [LARGE SCALE GENOMIC DNA]</scope>
    <source>
        <strain evidence="2">cv. Hass</strain>
    </source>
</reference>
<comment type="caution">
    <text evidence="1">The sequence shown here is derived from an EMBL/GenBank/DDBJ whole genome shotgun (WGS) entry which is preliminary data.</text>
</comment>